<dbReference type="KEGG" id="tpol:Mal48_06080"/>
<dbReference type="AlphaFoldDB" id="A0A517QIE5"/>
<keyword evidence="1" id="KW-0812">Transmembrane</keyword>
<reference evidence="2 3" key="1">
    <citation type="submission" date="2019-02" db="EMBL/GenBank/DDBJ databases">
        <title>Deep-cultivation of Planctomycetes and their phenomic and genomic characterization uncovers novel biology.</title>
        <authorList>
            <person name="Wiegand S."/>
            <person name="Jogler M."/>
            <person name="Boedeker C."/>
            <person name="Pinto D."/>
            <person name="Vollmers J."/>
            <person name="Rivas-Marin E."/>
            <person name="Kohn T."/>
            <person name="Peeters S.H."/>
            <person name="Heuer A."/>
            <person name="Rast P."/>
            <person name="Oberbeckmann S."/>
            <person name="Bunk B."/>
            <person name="Jeske O."/>
            <person name="Meyerdierks A."/>
            <person name="Storesund J.E."/>
            <person name="Kallscheuer N."/>
            <person name="Luecker S."/>
            <person name="Lage O.M."/>
            <person name="Pohl T."/>
            <person name="Merkel B.J."/>
            <person name="Hornburger P."/>
            <person name="Mueller R.-W."/>
            <person name="Bruemmer F."/>
            <person name="Labrenz M."/>
            <person name="Spormann A.M."/>
            <person name="Op den Camp H."/>
            <person name="Overmann J."/>
            <person name="Amann R."/>
            <person name="Jetten M.S.M."/>
            <person name="Mascher T."/>
            <person name="Medema M.H."/>
            <person name="Devos D.P."/>
            <person name="Kaster A.-K."/>
            <person name="Ovreas L."/>
            <person name="Rohde M."/>
            <person name="Galperin M.Y."/>
            <person name="Jogler C."/>
        </authorList>
    </citation>
    <scope>NUCLEOTIDE SEQUENCE [LARGE SCALE GENOMIC DNA]</scope>
    <source>
        <strain evidence="2 3">Mal48</strain>
    </source>
</reference>
<dbReference type="OrthoDB" id="212248at2"/>
<gene>
    <name evidence="2" type="ORF">Mal48_06080</name>
</gene>
<proteinExistence type="predicted"/>
<evidence type="ECO:0008006" key="4">
    <source>
        <dbReference type="Google" id="ProtNLM"/>
    </source>
</evidence>
<dbReference type="Proteomes" id="UP000315724">
    <property type="component" value="Chromosome"/>
</dbReference>
<keyword evidence="1" id="KW-0472">Membrane</keyword>
<keyword evidence="3" id="KW-1185">Reference proteome</keyword>
<protein>
    <recommendedName>
        <fullName evidence="4">DUF4367 domain-containing protein</fullName>
    </recommendedName>
</protein>
<evidence type="ECO:0000313" key="3">
    <source>
        <dbReference type="Proteomes" id="UP000315724"/>
    </source>
</evidence>
<name>A0A517QIE5_9PLAN</name>
<dbReference type="PROSITE" id="PS51257">
    <property type="entry name" value="PROKAR_LIPOPROTEIN"/>
    <property type="match status" value="1"/>
</dbReference>
<dbReference type="RefSeq" id="WP_145195888.1">
    <property type="nucleotide sequence ID" value="NZ_CP036267.1"/>
</dbReference>
<organism evidence="2 3">
    <name type="scientific">Thalassoglobus polymorphus</name>
    <dbReference type="NCBI Taxonomy" id="2527994"/>
    <lineage>
        <taxon>Bacteria</taxon>
        <taxon>Pseudomonadati</taxon>
        <taxon>Planctomycetota</taxon>
        <taxon>Planctomycetia</taxon>
        <taxon>Planctomycetales</taxon>
        <taxon>Planctomycetaceae</taxon>
        <taxon>Thalassoglobus</taxon>
    </lineage>
</organism>
<sequence length="202" mass="22502">MSEAEPRSGMSTGTKILIALLAIFGISCIACCGVFFFFAKNAFQIVQTPAEVSKMQEEIVSIEIPDTYQPGQGVKAKILVASMNMVMYQRVDNPSSGTIILMEIPIKGSKEELEKSFEQQMDTQGKNKNIDVEESEKRTFMIDGVEREFTFNKGTSDGKNVRQVTGAFKSRKGEATMFVLVEDEEVWDEEQAVKIIESISTK</sequence>
<accession>A0A517QIE5</accession>
<evidence type="ECO:0000313" key="2">
    <source>
        <dbReference type="EMBL" id="QDT31375.1"/>
    </source>
</evidence>
<feature type="transmembrane region" description="Helical" evidence="1">
    <location>
        <begin position="16"/>
        <end position="39"/>
    </location>
</feature>
<keyword evidence="1" id="KW-1133">Transmembrane helix</keyword>
<evidence type="ECO:0000256" key="1">
    <source>
        <dbReference type="SAM" id="Phobius"/>
    </source>
</evidence>
<dbReference type="EMBL" id="CP036267">
    <property type="protein sequence ID" value="QDT31375.1"/>
    <property type="molecule type" value="Genomic_DNA"/>
</dbReference>